<reference evidence="2 3" key="1">
    <citation type="submission" date="2011-02" db="EMBL/GenBank/DDBJ databases">
        <title>The Genome Sequence of Sphaeroforma arctica JP610.</title>
        <authorList>
            <consortium name="The Broad Institute Genome Sequencing Platform"/>
            <person name="Russ C."/>
            <person name="Cuomo C."/>
            <person name="Young S.K."/>
            <person name="Zeng Q."/>
            <person name="Gargeya S."/>
            <person name="Alvarado L."/>
            <person name="Berlin A."/>
            <person name="Chapman S.B."/>
            <person name="Chen Z."/>
            <person name="Freedman E."/>
            <person name="Gellesch M."/>
            <person name="Goldberg J."/>
            <person name="Griggs A."/>
            <person name="Gujja S."/>
            <person name="Heilman E."/>
            <person name="Heiman D."/>
            <person name="Howarth C."/>
            <person name="Mehta T."/>
            <person name="Neiman D."/>
            <person name="Pearson M."/>
            <person name="Roberts A."/>
            <person name="Saif S."/>
            <person name="Shea T."/>
            <person name="Shenoy N."/>
            <person name="Sisk P."/>
            <person name="Stolte C."/>
            <person name="Sykes S."/>
            <person name="White J."/>
            <person name="Yandava C."/>
            <person name="Burger G."/>
            <person name="Gray M.W."/>
            <person name="Holland P.W.H."/>
            <person name="King N."/>
            <person name="Lang F.B.F."/>
            <person name="Roger A.J."/>
            <person name="Ruiz-Trillo I."/>
            <person name="Haas B."/>
            <person name="Nusbaum C."/>
            <person name="Birren B."/>
        </authorList>
    </citation>
    <scope>NUCLEOTIDE SEQUENCE [LARGE SCALE GENOMIC DNA]</scope>
    <source>
        <strain evidence="2 3">JP610</strain>
    </source>
</reference>
<dbReference type="RefSeq" id="XP_014147930.1">
    <property type="nucleotide sequence ID" value="XM_014292455.1"/>
</dbReference>
<protein>
    <submittedName>
        <fullName evidence="2">Uncharacterized protein</fullName>
    </submittedName>
</protein>
<evidence type="ECO:0000313" key="2">
    <source>
        <dbReference type="EMBL" id="KNC74028.1"/>
    </source>
</evidence>
<evidence type="ECO:0000256" key="1">
    <source>
        <dbReference type="SAM" id="MobiDB-lite"/>
    </source>
</evidence>
<dbReference type="EMBL" id="KQ244855">
    <property type="protein sequence ID" value="KNC74028.1"/>
    <property type="molecule type" value="Genomic_DNA"/>
</dbReference>
<sequence length="192" mass="21426">EVEYVDEHGNPVNIDAEDVEYVDEDGNPVDAQGYPLEQSAEGMNVNQQSKETPREQVGGMNEVEIASRMIDSHQSDQTASNSSIHNTMDNMSHNSIHTNTMDNISHNSIHNNTMDNISHSSGTRISNPGRAHHSPSNSRANTPGSKSPTANDRRSPIRHYNDTNQDDMGYEMRRWDDPETNSPLTQRRALVS</sequence>
<feature type="non-terminal residue" evidence="2">
    <location>
        <position position="1"/>
    </location>
</feature>
<proteinExistence type="predicted"/>
<feature type="region of interest" description="Disordered" evidence="1">
    <location>
        <begin position="72"/>
        <end position="192"/>
    </location>
</feature>
<name>A0A0L0FD81_9EUKA</name>
<feature type="compositionally biased region" description="Polar residues" evidence="1">
    <location>
        <begin position="75"/>
        <end position="126"/>
    </location>
</feature>
<evidence type="ECO:0000313" key="3">
    <source>
        <dbReference type="Proteomes" id="UP000054560"/>
    </source>
</evidence>
<gene>
    <name evidence="2" type="ORF">SARC_13413</name>
</gene>
<dbReference type="Proteomes" id="UP000054560">
    <property type="component" value="Unassembled WGS sequence"/>
</dbReference>
<organism evidence="2 3">
    <name type="scientific">Sphaeroforma arctica JP610</name>
    <dbReference type="NCBI Taxonomy" id="667725"/>
    <lineage>
        <taxon>Eukaryota</taxon>
        <taxon>Ichthyosporea</taxon>
        <taxon>Ichthyophonida</taxon>
        <taxon>Sphaeroforma</taxon>
    </lineage>
</organism>
<accession>A0A0L0FD81</accession>
<keyword evidence="3" id="KW-1185">Reference proteome</keyword>
<dbReference type="GeneID" id="25913917"/>
<feature type="compositionally biased region" description="Polar residues" evidence="1">
    <location>
        <begin position="134"/>
        <end position="150"/>
    </location>
</feature>
<feature type="compositionally biased region" description="Basic and acidic residues" evidence="1">
    <location>
        <begin position="151"/>
        <end position="161"/>
    </location>
</feature>
<dbReference type="AlphaFoldDB" id="A0A0L0FD81"/>